<feature type="domain" description="Thioredoxin" evidence="10">
    <location>
        <begin position="16"/>
        <end position="160"/>
    </location>
</feature>
<keyword evidence="5 8" id="KW-0560">Oxidoreductase</keyword>
<keyword evidence="4 8" id="KW-0274">FAD</keyword>
<keyword evidence="8" id="KW-0472">Membrane</keyword>
<evidence type="ECO:0000313" key="12">
    <source>
        <dbReference type="Proteomes" id="UP000822688"/>
    </source>
</evidence>
<evidence type="ECO:0000256" key="1">
    <source>
        <dbReference type="ARBA" id="ARBA00001974"/>
    </source>
</evidence>
<evidence type="ECO:0000256" key="4">
    <source>
        <dbReference type="ARBA" id="ARBA00022827"/>
    </source>
</evidence>
<evidence type="ECO:0000256" key="6">
    <source>
        <dbReference type="ARBA" id="ARBA00023157"/>
    </source>
</evidence>
<dbReference type="GO" id="GO:0003756">
    <property type="term" value="F:protein disulfide isomerase activity"/>
    <property type="evidence" value="ECO:0007669"/>
    <property type="project" value="TreeGrafter"/>
</dbReference>
<comment type="catalytic activity">
    <reaction evidence="8">
        <text>2 R'C(R)SH + O2 = R'C(R)S-S(R)CR' + H2O2</text>
        <dbReference type="Rhea" id="RHEA:17357"/>
        <dbReference type="ChEBI" id="CHEBI:15379"/>
        <dbReference type="ChEBI" id="CHEBI:16240"/>
        <dbReference type="ChEBI" id="CHEBI:16520"/>
        <dbReference type="ChEBI" id="CHEBI:17412"/>
        <dbReference type="EC" id="1.8.3.2"/>
    </reaction>
</comment>
<dbReference type="PROSITE" id="PS51324">
    <property type="entry name" value="ERV_ALR"/>
    <property type="match status" value="1"/>
</dbReference>
<dbReference type="PANTHER" id="PTHR22897:SF8">
    <property type="entry name" value="SULFHYDRYL OXIDASE"/>
    <property type="match status" value="1"/>
</dbReference>
<keyword evidence="12" id="KW-1185">Reference proteome</keyword>
<dbReference type="PROSITE" id="PS51352">
    <property type="entry name" value="THIOREDOXIN_2"/>
    <property type="match status" value="1"/>
</dbReference>
<dbReference type="PANTHER" id="PTHR22897">
    <property type="entry name" value="QUIESCIN Q6-RELATED SULFHYDRYL OXIDASE"/>
    <property type="match status" value="1"/>
</dbReference>
<evidence type="ECO:0000256" key="7">
    <source>
        <dbReference type="ARBA" id="ARBA00023180"/>
    </source>
</evidence>
<dbReference type="SUPFAM" id="SSF69000">
    <property type="entry name" value="FAD-dependent thiol oxidase"/>
    <property type="match status" value="1"/>
</dbReference>
<evidence type="ECO:0000256" key="5">
    <source>
        <dbReference type="ARBA" id="ARBA00023002"/>
    </source>
</evidence>
<dbReference type="AlphaFoldDB" id="A0A8T0GZT0"/>
<feature type="transmembrane region" description="Helical" evidence="8">
    <location>
        <begin position="441"/>
        <end position="462"/>
    </location>
</feature>
<name>A0A8T0GZT0_CERPU</name>
<dbReference type="InterPro" id="IPR039798">
    <property type="entry name" value="Sulfhydryl_oxidase"/>
</dbReference>
<reference evidence="11" key="1">
    <citation type="submission" date="2020-06" db="EMBL/GenBank/DDBJ databases">
        <title>WGS assembly of Ceratodon purpureus strain R40.</title>
        <authorList>
            <person name="Carey S.B."/>
            <person name="Jenkins J."/>
            <person name="Shu S."/>
            <person name="Lovell J.T."/>
            <person name="Sreedasyam A."/>
            <person name="Maumus F."/>
            <person name="Tiley G.P."/>
            <person name="Fernandez-Pozo N."/>
            <person name="Barry K."/>
            <person name="Chen C."/>
            <person name="Wang M."/>
            <person name="Lipzen A."/>
            <person name="Daum C."/>
            <person name="Saski C.A."/>
            <person name="Payton A.C."/>
            <person name="Mcbreen J.C."/>
            <person name="Conrad R.E."/>
            <person name="Kollar L.M."/>
            <person name="Olsson S."/>
            <person name="Huttunen S."/>
            <person name="Landis J.B."/>
            <person name="Wickett N.J."/>
            <person name="Johnson M.G."/>
            <person name="Rensing S.A."/>
            <person name="Grimwood J."/>
            <person name="Schmutz J."/>
            <person name="Mcdaniel S.F."/>
        </authorList>
    </citation>
    <scope>NUCLEOTIDE SEQUENCE</scope>
    <source>
        <strain evidence="11">R40</strain>
    </source>
</reference>
<keyword evidence="8" id="KW-0812">Transmembrane</keyword>
<dbReference type="GO" id="GO:0005615">
    <property type="term" value="C:extracellular space"/>
    <property type="evidence" value="ECO:0007669"/>
    <property type="project" value="TreeGrafter"/>
</dbReference>
<keyword evidence="3" id="KW-0732">Signal</keyword>
<keyword evidence="7" id="KW-0325">Glycoprotein</keyword>
<dbReference type="InterPro" id="IPR013766">
    <property type="entry name" value="Thioredoxin_domain"/>
</dbReference>
<organism evidence="11 12">
    <name type="scientific">Ceratodon purpureus</name>
    <name type="common">Fire moss</name>
    <name type="synonym">Dicranum purpureum</name>
    <dbReference type="NCBI Taxonomy" id="3225"/>
    <lineage>
        <taxon>Eukaryota</taxon>
        <taxon>Viridiplantae</taxon>
        <taxon>Streptophyta</taxon>
        <taxon>Embryophyta</taxon>
        <taxon>Bryophyta</taxon>
        <taxon>Bryophytina</taxon>
        <taxon>Bryopsida</taxon>
        <taxon>Dicranidae</taxon>
        <taxon>Pseudoditrichales</taxon>
        <taxon>Ditrichaceae</taxon>
        <taxon>Ceratodon</taxon>
    </lineage>
</organism>
<dbReference type="GO" id="GO:0000139">
    <property type="term" value="C:Golgi membrane"/>
    <property type="evidence" value="ECO:0007669"/>
    <property type="project" value="TreeGrafter"/>
</dbReference>
<feature type="domain" description="ERV/ALR sulfhydryl oxidase" evidence="9">
    <location>
        <begin position="284"/>
        <end position="384"/>
    </location>
</feature>
<sequence>MAGEGYGVGMWVGIMLILGGIVSVHGVQDECTVELYDMIFRPTLSQIKTPHAIVEFYASWMSSCQEYAPHYDRVACLFNWPHAVHGDEVYVVKVDCAIESNKGICARFDIKSYPTLYWGAPEALAIGGAFAPANAGLESVDGKAVSTDEDLLQWINTRINKQYSLTDKKPEDKILEIAREKHTPTAKSGVWKLPATLHDVEEATAYAFTYMMDERMMRSTSRGSFIQFLHLLERHHPSEGCRKGSAKILENLADWWPIRQAPANILREQKLCGPGLPRGYWDTCDGEGRGYGCGLWMLFHTLTVRVEDFEGSFAITAIEAFVDDFYKCDHCRAHFRNITNRNQHDSTSTKKDVVLWLWRTHNQVTEIVAREESKRLGHSPRKLWPPEDECPACRDSPNVDSDWDDETVYIFLMEFYGLKGGEAATTFHRAKRVTKNNTVGMPYWAVLGMVMASCGFVVAICYSRVKKLKFKSLSRRF</sequence>
<comment type="cofactor">
    <cofactor evidence="1 8">
        <name>FAD</name>
        <dbReference type="ChEBI" id="CHEBI:57692"/>
    </cofactor>
</comment>
<dbReference type="InterPro" id="IPR036249">
    <property type="entry name" value="Thioredoxin-like_sf"/>
</dbReference>
<dbReference type="EC" id="1.8.3.2" evidence="8"/>
<keyword evidence="6" id="KW-1015">Disulfide bond</keyword>
<dbReference type="Proteomes" id="UP000822688">
    <property type="component" value="Chromosome 8"/>
</dbReference>
<evidence type="ECO:0000259" key="9">
    <source>
        <dbReference type="PROSITE" id="PS51324"/>
    </source>
</evidence>
<evidence type="ECO:0000259" key="10">
    <source>
        <dbReference type="PROSITE" id="PS51352"/>
    </source>
</evidence>
<dbReference type="InterPro" id="IPR017905">
    <property type="entry name" value="ERV/ALR_sulphydryl_oxidase"/>
</dbReference>
<accession>A0A8T0GZT0</accession>
<dbReference type="EMBL" id="CM026429">
    <property type="protein sequence ID" value="KAG0563288.1"/>
    <property type="molecule type" value="Genomic_DNA"/>
</dbReference>
<dbReference type="Gene3D" id="3.40.30.10">
    <property type="entry name" value="Glutaredoxin"/>
    <property type="match status" value="1"/>
</dbReference>
<dbReference type="GO" id="GO:0006457">
    <property type="term" value="P:protein folding"/>
    <property type="evidence" value="ECO:0007669"/>
    <property type="project" value="TreeGrafter"/>
</dbReference>
<dbReference type="Pfam" id="PF04777">
    <property type="entry name" value="Evr1_Alr"/>
    <property type="match status" value="1"/>
</dbReference>
<keyword evidence="2 8" id="KW-0285">Flavoprotein</keyword>
<dbReference type="Gene3D" id="1.20.120.310">
    <property type="entry name" value="ERV/ALR sulfhydryl oxidase domain"/>
    <property type="match status" value="1"/>
</dbReference>
<dbReference type="Pfam" id="PF00085">
    <property type="entry name" value="Thioredoxin"/>
    <property type="match status" value="1"/>
</dbReference>
<keyword evidence="8" id="KW-1133">Transmembrane helix</keyword>
<evidence type="ECO:0000256" key="3">
    <source>
        <dbReference type="ARBA" id="ARBA00022729"/>
    </source>
</evidence>
<gene>
    <name evidence="11" type="ORF">KC19_8G018900</name>
</gene>
<evidence type="ECO:0000256" key="8">
    <source>
        <dbReference type="RuleBase" id="RU371123"/>
    </source>
</evidence>
<dbReference type="InterPro" id="IPR036774">
    <property type="entry name" value="ERV/ALR_sulphydryl_oxid_sf"/>
</dbReference>
<comment type="caution">
    <text evidence="11">The sequence shown here is derived from an EMBL/GenBank/DDBJ whole genome shotgun (WGS) entry which is preliminary data.</text>
</comment>
<dbReference type="FunFam" id="3.40.30.10:FF:000347">
    <property type="entry name" value="Sulfhydryl oxidase"/>
    <property type="match status" value="1"/>
</dbReference>
<evidence type="ECO:0000313" key="11">
    <source>
        <dbReference type="EMBL" id="KAG0563288.1"/>
    </source>
</evidence>
<evidence type="ECO:0000256" key="2">
    <source>
        <dbReference type="ARBA" id="ARBA00022630"/>
    </source>
</evidence>
<protein>
    <recommendedName>
        <fullName evidence="8">Sulfhydryl oxidase</fullName>
        <ecNumber evidence="8">1.8.3.2</ecNumber>
    </recommendedName>
</protein>
<dbReference type="GO" id="GO:0016971">
    <property type="term" value="F:flavin-dependent sulfhydryl oxidase activity"/>
    <property type="evidence" value="ECO:0007669"/>
    <property type="project" value="InterPro"/>
</dbReference>
<dbReference type="OrthoDB" id="59470at2759"/>
<dbReference type="SUPFAM" id="SSF52833">
    <property type="entry name" value="Thioredoxin-like"/>
    <property type="match status" value="1"/>
</dbReference>
<proteinExistence type="predicted"/>